<sequence length="177" mass="19764">MSNGMMRRITNGPKPSAPMLACSKTVLCIMPIVQIAIGAVYLDECPVQNKIPIYLIVTGVLGVVLNLLTCLPCTQDPKDGSRTMLSQAFTTWNSLVSTFLFCWFITGNVWIYSVYQPNYSKNATDVSSYCNKTLYLFAFWTTTLVYILLGLFLLTGFCVLFCFFLCGRADPDDNNEP</sequence>
<dbReference type="EMBL" id="JAHUTJ010050704">
    <property type="protein sequence ID" value="MED6284296.1"/>
    <property type="molecule type" value="Genomic_DNA"/>
</dbReference>
<dbReference type="InterPro" id="IPR040350">
    <property type="entry name" value="TMEM272"/>
</dbReference>
<dbReference type="PANTHER" id="PTHR33444">
    <property type="entry name" value="SI:DKEY-19B23.12-RELATED"/>
    <property type="match status" value="1"/>
</dbReference>
<evidence type="ECO:0000256" key="1">
    <source>
        <dbReference type="SAM" id="Phobius"/>
    </source>
</evidence>
<gene>
    <name evidence="2" type="ORF">CHARACLAT_017819</name>
</gene>
<organism evidence="2 3">
    <name type="scientific">Characodon lateralis</name>
    <dbReference type="NCBI Taxonomy" id="208331"/>
    <lineage>
        <taxon>Eukaryota</taxon>
        <taxon>Metazoa</taxon>
        <taxon>Chordata</taxon>
        <taxon>Craniata</taxon>
        <taxon>Vertebrata</taxon>
        <taxon>Euteleostomi</taxon>
        <taxon>Actinopterygii</taxon>
        <taxon>Neopterygii</taxon>
        <taxon>Teleostei</taxon>
        <taxon>Neoteleostei</taxon>
        <taxon>Acanthomorphata</taxon>
        <taxon>Ovalentaria</taxon>
        <taxon>Atherinomorphae</taxon>
        <taxon>Cyprinodontiformes</taxon>
        <taxon>Goodeidae</taxon>
        <taxon>Characodon</taxon>
    </lineage>
</organism>
<evidence type="ECO:0000313" key="2">
    <source>
        <dbReference type="EMBL" id="MED6284296.1"/>
    </source>
</evidence>
<dbReference type="PANTHER" id="PTHR33444:SF2">
    <property type="entry name" value="MARVEL DOMAIN-CONTAINING PROTEIN"/>
    <property type="match status" value="1"/>
</dbReference>
<feature type="transmembrane region" description="Helical" evidence="1">
    <location>
        <begin position="135"/>
        <end position="166"/>
    </location>
</feature>
<feature type="transmembrane region" description="Helical" evidence="1">
    <location>
        <begin position="53"/>
        <end position="74"/>
    </location>
</feature>
<feature type="transmembrane region" description="Helical" evidence="1">
    <location>
        <begin position="21"/>
        <end position="41"/>
    </location>
</feature>
<proteinExistence type="predicted"/>
<evidence type="ECO:0000313" key="3">
    <source>
        <dbReference type="Proteomes" id="UP001352852"/>
    </source>
</evidence>
<keyword evidence="1" id="KW-0812">Transmembrane</keyword>
<keyword evidence="1" id="KW-1133">Transmembrane helix</keyword>
<comment type="caution">
    <text evidence="2">The sequence shown here is derived from an EMBL/GenBank/DDBJ whole genome shotgun (WGS) entry which is preliminary data.</text>
</comment>
<keyword evidence="1" id="KW-0472">Membrane</keyword>
<dbReference type="Proteomes" id="UP001352852">
    <property type="component" value="Unassembled WGS sequence"/>
</dbReference>
<feature type="transmembrane region" description="Helical" evidence="1">
    <location>
        <begin position="95"/>
        <end position="115"/>
    </location>
</feature>
<keyword evidence="3" id="KW-1185">Reference proteome</keyword>
<protein>
    <submittedName>
        <fullName evidence="2">Uncharacterized protein</fullName>
    </submittedName>
</protein>
<reference evidence="2 3" key="1">
    <citation type="submission" date="2021-06" db="EMBL/GenBank/DDBJ databases">
        <authorList>
            <person name="Palmer J.M."/>
        </authorList>
    </citation>
    <scope>NUCLEOTIDE SEQUENCE [LARGE SCALE GENOMIC DNA]</scope>
    <source>
        <strain evidence="2 3">CL_MEX2019</strain>
        <tissue evidence="2">Muscle</tissue>
    </source>
</reference>
<accession>A0ABU7EBX6</accession>
<name>A0ABU7EBX6_9TELE</name>